<dbReference type="SUPFAM" id="SSF53850">
    <property type="entry name" value="Periplasmic binding protein-like II"/>
    <property type="match status" value="1"/>
</dbReference>
<feature type="domain" description="Solute-binding protein family 3/N-terminal" evidence="6">
    <location>
        <begin position="31"/>
        <end position="250"/>
    </location>
</feature>
<sequence>MKKKLILVTALAGLFLLGGCQSGNSATEEKVLRVGTEGTYAPFSYRNEENELVGYDVEVAEAVAEKIGYQVEFVDAPWDSMLAAFDAEKSDVIFNQVSITDERKEKYDFTIPYSVSHASLITNEADDTIQSFDDLKGKKSAQSLTSNYAVLAEEYGAELVSTDGFSKSAELVANGQADATLNDDVTYYDYINQQPDAPLKLVQVSDETTEVGAMLHKGNEELIEEINQALQELKDDGTLTKLSTKYFDKDISQ</sequence>
<dbReference type="CDD" id="cd13711">
    <property type="entry name" value="PBP2_Ngo0372_TcyA"/>
    <property type="match status" value="1"/>
</dbReference>
<protein>
    <submittedName>
        <fullName evidence="8">Amino acid ABC transporter substrate-binding protein</fullName>
    </submittedName>
</protein>
<feature type="chain" id="PRO_5046897340" evidence="5">
    <location>
        <begin position="26"/>
        <end position="253"/>
    </location>
</feature>
<dbReference type="InterPro" id="IPR001320">
    <property type="entry name" value="Iontro_rcpt_C"/>
</dbReference>
<comment type="subcellular location">
    <subcellularLocation>
        <location evidence="1">Cell envelope</location>
    </subcellularLocation>
</comment>
<evidence type="ECO:0000256" key="5">
    <source>
        <dbReference type="SAM" id="SignalP"/>
    </source>
</evidence>
<accession>A0ABS3LG16</accession>
<evidence type="ECO:0000256" key="3">
    <source>
        <dbReference type="ARBA" id="ARBA00022729"/>
    </source>
</evidence>
<reference evidence="8 9" key="1">
    <citation type="submission" date="2021-03" db="EMBL/GenBank/DDBJ databases">
        <title>Enterococcal diversity collection.</title>
        <authorList>
            <person name="Gilmore M.S."/>
            <person name="Schwartzman J."/>
            <person name="Van Tyne D."/>
            <person name="Martin M."/>
            <person name="Earl A.M."/>
            <person name="Manson A.L."/>
            <person name="Straub T."/>
            <person name="Salamzade R."/>
            <person name="Saavedra J."/>
            <person name="Lebreton F."/>
            <person name="Prichula J."/>
            <person name="Schaufler K."/>
            <person name="Gaca A."/>
            <person name="Sgardioli B."/>
            <person name="Wagenaar J."/>
            <person name="Strong T."/>
        </authorList>
    </citation>
    <scope>NUCLEOTIDE SEQUENCE [LARGE SCALE GENOMIC DNA]</scope>
    <source>
        <strain evidence="8 9">669A</strain>
    </source>
</reference>
<evidence type="ECO:0000256" key="2">
    <source>
        <dbReference type="ARBA" id="ARBA00010333"/>
    </source>
</evidence>
<evidence type="ECO:0000313" key="8">
    <source>
        <dbReference type="EMBL" id="MBO1307968.1"/>
    </source>
</evidence>
<evidence type="ECO:0000259" key="7">
    <source>
        <dbReference type="SMART" id="SM00079"/>
    </source>
</evidence>
<dbReference type="InterPro" id="IPR018313">
    <property type="entry name" value="SBP_3_CS"/>
</dbReference>
<dbReference type="PANTHER" id="PTHR35936:SF34">
    <property type="entry name" value="ABC TRANSPORTER EXTRACELLULAR-BINDING PROTEIN YCKB-RELATED"/>
    <property type="match status" value="1"/>
</dbReference>
<name>A0ABS3LG16_9ENTE</name>
<comment type="caution">
    <text evidence="8">The sequence shown here is derived from an EMBL/GenBank/DDBJ whole genome shotgun (WGS) entry which is preliminary data.</text>
</comment>
<organism evidence="8 9">
    <name type="scientific">Candidatus Enterococcus moelleringii</name>
    <dbReference type="NCBI Taxonomy" id="2815325"/>
    <lineage>
        <taxon>Bacteria</taxon>
        <taxon>Bacillati</taxon>
        <taxon>Bacillota</taxon>
        <taxon>Bacilli</taxon>
        <taxon>Lactobacillales</taxon>
        <taxon>Enterococcaceae</taxon>
        <taxon>Enterococcus</taxon>
    </lineage>
</organism>
<gene>
    <name evidence="8" type="ORF">JZO70_17470</name>
</gene>
<evidence type="ECO:0000256" key="1">
    <source>
        <dbReference type="ARBA" id="ARBA00004196"/>
    </source>
</evidence>
<dbReference type="PROSITE" id="PS51257">
    <property type="entry name" value="PROKAR_LIPOPROTEIN"/>
    <property type="match status" value="1"/>
</dbReference>
<evidence type="ECO:0000256" key="4">
    <source>
        <dbReference type="RuleBase" id="RU003744"/>
    </source>
</evidence>
<dbReference type="Proteomes" id="UP000664601">
    <property type="component" value="Unassembled WGS sequence"/>
</dbReference>
<dbReference type="SMART" id="SM00062">
    <property type="entry name" value="PBPb"/>
    <property type="match status" value="1"/>
</dbReference>
<feature type="domain" description="Ionotropic glutamate receptor C-terminal" evidence="7">
    <location>
        <begin position="31"/>
        <end position="249"/>
    </location>
</feature>
<dbReference type="SMART" id="SM00079">
    <property type="entry name" value="PBPe"/>
    <property type="match status" value="1"/>
</dbReference>
<dbReference type="PANTHER" id="PTHR35936">
    <property type="entry name" value="MEMBRANE-BOUND LYTIC MUREIN TRANSGLYCOSYLASE F"/>
    <property type="match status" value="1"/>
</dbReference>
<dbReference type="RefSeq" id="WP_207674962.1">
    <property type="nucleotide sequence ID" value="NZ_JAFREM010000029.1"/>
</dbReference>
<evidence type="ECO:0000259" key="6">
    <source>
        <dbReference type="SMART" id="SM00062"/>
    </source>
</evidence>
<dbReference type="PROSITE" id="PS01039">
    <property type="entry name" value="SBP_BACTERIAL_3"/>
    <property type="match status" value="1"/>
</dbReference>
<dbReference type="InterPro" id="IPR001638">
    <property type="entry name" value="Solute-binding_3/MltF_N"/>
</dbReference>
<comment type="similarity">
    <text evidence="2 4">Belongs to the bacterial solute-binding protein 3 family.</text>
</comment>
<dbReference type="Gene3D" id="3.40.190.10">
    <property type="entry name" value="Periplasmic binding protein-like II"/>
    <property type="match status" value="2"/>
</dbReference>
<evidence type="ECO:0000313" key="9">
    <source>
        <dbReference type="Proteomes" id="UP000664601"/>
    </source>
</evidence>
<dbReference type="Pfam" id="PF00497">
    <property type="entry name" value="SBP_bac_3"/>
    <property type="match status" value="1"/>
</dbReference>
<keyword evidence="3 5" id="KW-0732">Signal</keyword>
<feature type="signal peptide" evidence="5">
    <location>
        <begin position="1"/>
        <end position="25"/>
    </location>
</feature>
<proteinExistence type="inferred from homology"/>
<keyword evidence="9" id="KW-1185">Reference proteome</keyword>
<dbReference type="EMBL" id="JAFREM010000029">
    <property type="protein sequence ID" value="MBO1307968.1"/>
    <property type="molecule type" value="Genomic_DNA"/>
</dbReference>